<dbReference type="SUPFAM" id="SSF53254">
    <property type="entry name" value="Phosphoglycerate mutase-like"/>
    <property type="match status" value="1"/>
</dbReference>
<comment type="caution">
    <text evidence="2">The sequence shown here is derived from an EMBL/GenBank/DDBJ whole genome shotgun (WGS) entry which is preliminary data.</text>
</comment>
<dbReference type="InParanoid" id="A0A1Y2F0T5"/>
<sequence>MPAVSSTLAVASLAASLSANATFAPIHYAPAATKFSNLTWVINGTGTDGQIYTSSKTPKKDYGVYNYVRKTEYVTPSSEYQLEYVEVIHRHHKRTPYASNTFFKEDIKWDCSDSLVAHYAAGKDV</sequence>
<feature type="chain" id="PRO_5012508383" evidence="1">
    <location>
        <begin position="22"/>
        <end position="125"/>
    </location>
</feature>
<keyword evidence="3" id="KW-1185">Reference proteome</keyword>
<dbReference type="EMBL" id="MCGR01000034">
    <property type="protein sequence ID" value="ORY76585.1"/>
    <property type="molecule type" value="Genomic_DNA"/>
</dbReference>
<proteinExistence type="predicted"/>
<dbReference type="Proteomes" id="UP000193467">
    <property type="component" value="Unassembled WGS sequence"/>
</dbReference>
<dbReference type="STRING" id="106004.A0A1Y2F0T5"/>
<name>A0A1Y2F0T5_9BASI</name>
<dbReference type="AlphaFoldDB" id="A0A1Y2F0T5"/>
<organism evidence="2 3">
    <name type="scientific">Leucosporidium creatinivorum</name>
    <dbReference type="NCBI Taxonomy" id="106004"/>
    <lineage>
        <taxon>Eukaryota</taxon>
        <taxon>Fungi</taxon>
        <taxon>Dikarya</taxon>
        <taxon>Basidiomycota</taxon>
        <taxon>Pucciniomycotina</taxon>
        <taxon>Microbotryomycetes</taxon>
        <taxon>Leucosporidiales</taxon>
        <taxon>Leucosporidium</taxon>
    </lineage>
</organism>
<dbReference type="OrthoDB" id="10262962at2759"/>
<keyword evidence="1" id="KW-0732">Signal</keyword>
<feature type="non-terminal residue" evidence="2">
    <location>
        <position position="125"/>
    </location>
</feature>
<reference evidence="2 3" key="1">
    <citation type="submission" date="2016-07" db="EMBL/GenBank/DDBJ databases">
        <title>Pervasive Adenine N6-methylation of Active Genes in Fungi.</title>
        <authorList>
            <consortium name="DOE Joint Genome Institute"/>
            <person name="Mondo S.J."/>
            <person name="Dannebaum R.O."/>
            <person name="Kuo R.C."/>
            <person name="Labutti K."/>
            <person name="Haridas S."/>
            <person name="Kuo A."/>
            <person name="Salamov A."/>
            <person name="Ahrendt S.R."/>
            <person name="Lipzen A."/>
            <person name="Sullivan W."/>
            <person name="Andreopoulos W.B."/>
            <person name="Clum A."/>
            <person name="Lindquist E."/>
            <person name="Daum C."/>
            <person name="Ramamoorthy G.K."/>
            <person name="Gryganskyi A."/>
            <person name="Culley D."/>
            <person name="Magnuson J.K."/>
            <person name="James T.Y."/>
            <person name="O'Malley M.A."/>
            <person name="Stajich J.E."/>
            <person name="Spatafora J.W."/>
            <person name="Visel A."/>
            <person name="Grigoriev I.V."/>
        </authorList>
    </citation>
    <scope>NUCLEOTIDE SEQUENCE [LARGE SCALE GENOMIC DNA]</scope>
    <source>
        <strain evidence="2 3">62-1032</strain>
    </source>
</reference>
<dbReference type="InterPro" id="IPR029033">
    <property type="entry name" value="His_PPase_superfam"/>
</dbReference>
<protein>
    <submittedName>
        <fullName evidence="2">Uncharacterized protein</fullName>
    </submittedName>
</protein>
<evidence type="ECO:0000256" key="1">
    <source>
        <dbReference type="SAM" id="SignalP"/>
    </source>
</evidence>
<feature type="signal peptide" evidence="1">
    <location>
        <begin position="1"/>
        <end position="21"/>
    </location>
</feature>
<dbReference type="Gene3D" id="3.40.50.1240">
    <property type="entry name" value="Phosphoglycerate mutase-like"/>
    <property type="match status" value="1"/>
</dbReference>
<gene>
    <name evidence="2" type="ORF">BCR35DRAFT_314486</name>
</gene>
<accession>A0A1Y2F0T5</accession>
<evidence type="ECO:0000313" key="3">
    <source>
        <dbReference type="Proteomes" id="UP000193467"/>
    </source>
</evidence>
<evidence type="ECO:0000313" key="2">
    <source>
        <dbReference type="EMBL" id="ORY76585.1"/>
    </source>
</evidence>